<dbReference type="InterPro" id="IPR014755">
    <property type="entry name" value="Cu-Rt/internalin_Ig-like"/>
</dbReference>
<comment type="subcellular location">
    <subcellularLocation>
        <location evidence="1">Cell envelope</location>
    </subcellularLocation>
</comment>
<evidence type="ECO:0000256" key="1">
    <source>
        <dbReference type="ARBA" id="ARBA00004196"/>
    </source>
</evidence>
<dbReference type="GO" id="GO:0005886">
    <property type="term" value="C:plasma membrane"/>
    <property type="evidence" value="ECO:0007669"/>
    <property type="project" value="TreeGrafter"/>
</dbReference>
<organism evidence="8 9">
    <name type="scientific">Actinoplanes siamensis</name>
    <dbReference type="NCBI Taxonomy" id="1223317"/>
    <lineage>
        <taxon>Bacteria</taxon>
        <taxon>Bacillati</taxon>
        <taxon>Actinomycetota</taxon>
        <taxon>Actinomycetes</taxon>
        <taxon>Micromonosporales</taxon>
        <taxon>Micromonosporaceae</taxon>
        <taxon>Actinoplanes</taxon>
    </lineage>
</organism>
<dbReference type="Proteomes" id="UP000629619">
    <property type="component" value="Unassembled WGS sequence"/>
</dbReference>
<dbReference type="RefSeq" id="WP_203682035.1">
    <property type="nucleotide sequence ID" value="NZ_BOMW01000037.1"/>
</dbReference>
<dbReference type="InterPro" id="IPR007348">
    <property type="entry name" value="CopC_dom"/>
</dbReference>
<proteinExistence type="predicted"/>
<keyword evidence="9" id="KW-1185">Reference proteome</keyword>
<dbReference type="GO" id="GO:0005507">
    <property type="term" value="F:copper ion binding"/>
    <property type="evidence" value="ECO:0007669"/>
    <property type="project" value="InterPro"/>
</dbReference>
<evidence type="ECO:0000259" key="7">
    <source>
        <dbReference type="Pfam" id="PF04234"/>
    </source>
</evidence>
<keyword evidence="5" id="KW-0472">Membrane</keyword>
<gene>
    <name evidence="8" type="ORF">Asi03nite_41320</name>
</gene>
<dbReference type="Gene3D" id="2.60.40.1220">
    <property type="match status" value="1"/>
</dbReference>
<feature type="domain" description="CopC" evidence="7">
    <location>
        <begin position="25"/>
        <end position="116"/>
    </location>
</feature>
<sequence length="187" mass="18667">MTKRLLTALAAMFAVLIPAAPAAAHNPLVEAVPAKSSTVRKAPAAVRLTFLEKLDAGSTKLTVAGPDGAIGATPEVSGKTVSVTFDEPLANGKYTVAWQLTADDGDVVKSSYTFTVAAPVAAPSAAPVVSEAPSSAAAPVATQTVAGAETVSTTSGGPWLGLVAGIGILVLAGAAVFVFVRRRNATE</sequence>
<evidence type="ECO:0000313" key="9">
    <source>
        <dbReference type="Proteomes" id="UP000629619"/>
    </source>
</evidence>
<dbReference type="InterPro" id="IPR032694">
    <property type="entry name" value="CopC/D"/>
</dbReference>
<feature type="chain" id="PRO_5038077558" description="CopC domain-containing protein" evidence="6">
    <location>
        <begin position="25"/>
        <end position="187"/>
    </location>
</feature>
<evidence type="ECO:0000256" key="3">
    <source>
        <dbReference type="ARBA" id="ARBA00022729"/>
    </source>
</evidence>
<feature type="signal peptide" evidence="6">
    <location>
        <begin position="1"/>
        <end position="24"/>
    </location>
</feature>
<evidence type="ECO:0000256" key="2">
    <source>
        <dbReference type="ARBA" id="ARBA00022723"/>
    </source>
</evidence>
<name>A0A919TLN4_9ACTN</name>
<keyword evidence="2" id="KW-0479">Metal-binding</keyword>
<dbReference type="AlphaFoldDB" id="A0A919TLN4"/>
<comment type="caution">
    <text evidence="8">The sequence shown here is derived from an EMBL/GenBank/DDBJ whole genome shotgun (WGS) entry which is preliminary data.</text>
</comment>
<accession>A0A919TLN4</accession>
<dbReference type="EMBL" id="BOMW01000037">
    <property type="protein sequence ID" value="GIF06594.1"/>
    <property type="molecule type" value="Genomic_DNA"/>
</dbReference>
<dbReference type="GO" id="GO:0006825">
    <property type="term" value="P:copper ion transport"/>
    <property type="evidence" value="ECO:0007669"/>
    <property type="project" value="InterPro"/>
</dbReference>
<dbReference type="PANTHER" id="PTHR34820">
    <property type="entry name" value="INNER MEMBRANE PROTEIN YEBZ"/>
    <property type="match status" value="1"/>
</dbReference>
<reference evidence="8" key="1">
    <citation type="submission" date="2021-01" db="EMBL/GenBank/DDBJ databases">
        <title>Whole genome shotgun sequence of Actinoplanes siamensis NBRC 109076.</title>
        <authorList>
            <person name="Komaki H."/>
            <person name="Tamura T."/>
        </authorList>
    </citation>
    <scope>NUCLEOTIDE SEQUENCE</scope>
    <source>
        <strain evidence="8">NBRC 109076</strain>
    </source>
</reference>
<keyword evidence="5" id="KW-0812">Transmembrane</keyword>
<dbReference type="PANTHER" id="PTHR34820:SF4">
    <property type="entry name" value="INNER MEMBRANE PROTEIN YEBZ"/>
    <property type="match status" value="1"/>
</dbReference>
<dbReference type="GO" id="GO:0042597">
    <property type="term" value="C:periplasmic space"/>
    <property type="evidence" value="ECO:0007669"/>
    <property type="project" value="InterPro"/>
</dbReference>
<dbReference type="GO" id="GO:0046688">
    <property type="term" value="P:response to copper ion"/>
    <property type="evidence" value="ECO:0007669"/>
    <property type="project" value="InterPro"/>
</dbReference>
<keyword evidence="5" id="KW-1133">Transmembrane helix</keyword>
<evidence type="ECO:0000256" key="4">
    <source>
        <dbReference type="ARBA" id="ARBA00023008"/>
    </source>
</evidence>
<evidence type="ECO:0000313" key="8">
    <source>
        <dbReference type="EMBL" id="GIF06594.1"/>
    </source>
</evidence>
<keyword evidence="4" id="KW-0186">Copper</keyword>
<protein>
    <recommendedName>
        <fullName evidence="7">CopC domain-containing protein</fullName>
    </recommendedName>
</protein>
<dbReference type="InterPro" id="IPR014756">
    <property type="entry name" value="Ig_E-set"/>
</dbReference>
<dbReference type="GO" id="GO:0030313">
    <property type="term" value="C:cell envelope"/>
    <property type="evidence" value="ECO:0007669"/>
    <property type="project" value="UniProtKB-SubCell"/>
</dbReference>
<evidence type="ECO:0000256" key="6">
    <source>
        <dbReference type="SAM" id="SignalP"/>
    </source>
</evidence>
<keyword evidence="3 6" id="KW-0732">Signal</keyword>
<evidence type="ECO:0000256" key="5">
    <source>
        <dbReference type="SAM" id="Phobius"/>
    </source>
</evidence>
<dbReference type="Pfam" id="PF04234">
    <property type="entry name" value="CopC"/>
    <property type="match status" value="1"/>
</dbReference>
<feature type="transmembrane region" description="Helical" evidence="5">
    <location>
        <begin position="159"/>
        <end position="180"/>
    </location>
</feature>
<dbReference type="SUPFAM" id="SSF81296">
    <property type="entry name" value="E set domains"/>
    <property type="match status" value="1"/>
</dbReference>